<dbReference type="SUPFAM" id="SSF53383">
    <property type="entry name" value="PLP-dependent transferases"/>
    <property type="match status" value="1"/>
</dbReference>
<comment type="caution">
    <text evidence="6">The sequence shown here is derived from an EMBL/GenBank/DDBJ whole genome shotgun (WGS) entry which is preliminary data.</text>
</comment>
<dbReference type="PROSITE" id="PS00600">
    <property type="entry name" value="AA_TRANSFER_CLASS_3"/>
    <property type="match status" value="1"/>
</dbReference>
<dbReference type="InterPro" id="IPR015424">
    <property type="entry name" value="PyrdxlP-dep_Trfase"/>
</dbReference>
<dbReference type="Gene3D" id="3.90.1150.10">
    <property type="entry name" value="Aspartate Aminotransferase, domain 1"/>
    <property type="match status" value="1"/>
</dbReference>
<evidence type="ECO:0000313" key="6">
    <source>
        <dbReference type="EMBL" id="OIV35454.1"/>
    </source>
</evidence>
<dbReference type="InterPro" id="IPR049704">
    <property type="entry name" value="Aminotrans_3_PPA_site"/>
</dbReference>
<dbReference type="AlphaFoldDB" id="A0A1J7BA21"/>
<evidence type="ECO:0000256" key="2">
    <source>
        <dbReference type="ARBA" id="ARBA00022576"/>
    </source>
</evidence>
<dbReference type="STRING" id="1428644.BIV57_21455"/>
<keyword evidence="2 6" id="KW-0032">Aminotransferase</keyword>
<dbReference type="RefSeq" id="WP_071658582.1">
    <property type="nucleotide sequence ID" value="NZ_MLCF01000151.1"/>
</dbReference>
<dbReference type="NCBIfam" id="NF005102">
    <property type="entry name" value="PRK06541.1"/>
    <property type="match status" value="1"/>
</dbReference>
<dbReference type="GO" id="GO:0030170">
    <property type="term" value="F:pyridoxal phosphate binding"/>
    <property type="evidence" value="ECO:0007669"/>
    <property type="project" value="InterPro"/>
</dbReference>
<reference evidence="6 7" key="1">
    <citation type="submission" date="2016-10" db="EMBL/GenBank/DDBJ databases">
        <title>Genome sequence of Streptomyces gilvigriseus MUSC 26.</title>
        <authorList>
            <person name="Lee L.-H."/>
            <person name="Ser H.-L."/>
        </authorList>
    </citation>
    <scope>NUCLEOTIDE SEQUENCE [LARGE SCALE GENOMIC DNA]</scope>
    <source>
        <strain evidence="6 7">MUSC 26</strain>
    </source>
</reference>
<name>A0A1J7BA21_9ACTN</name>
<dbReference type="FunFam" id="3.40.640.10:FF:000014">
    <property type="entry name" value="Adenosylmethionine-8-amino-7-oxononanoate aminotransferase, probable"/>
    <property type="match status" value="1"/>
</dbReference>
<dbReference type="InterPro" id="IPR015422">
    <property type="entry name" value="PyrdxlP-dep_Trfase_small"/>
</dbReference>
<dbReference type="Pfam" id="PF00202">
    <property type="entry name" value="Aminotran_3"/>
    <property type="match status" value="1"/>
</dbReference>
<dbReference type="PANTHER" id="PTHR43094">
    <property type="entry name" value="AMINOTRANSFERASE"/>
    <property type="match status" value="1"/>
</dbReference>
<keyword evidence="4 5" id="KW-0663">Pyridoxal phosphate</keyword>
<dbReference type="GO" id="GO:0008483">
    <property type="term" value="F:transaminase activity"/>
    <property type="evidence" value="ECO:0007669"/>
    <property type="project" value="UniProtKB-KW"/>
</dbReference>
<keyword evidence="7" id="KW-1185">Reference proteome</keyword>
<keyword evidence="3 6" id="KW-0808">Transferase</keyword>
<evidence type="ECO:0000256" key="1">
    <source>
        <dbReference type="ARBA" id="ARBA00008954"/>
    </source>
</evidence>
<accession>A0A1J7BA21</accession>
<organism evidence="6 7">
    <name type="scientific">Mangrovactinospora gilvigrisea</name>
    <dbReference type="NCBI Taxonomy" id="1428644"/>
    <lineage>
        <taxon>Bacteria</taxon>
        <taxon>Bacillati</taxon>
        <taxon>Actinomycetota</taxon>
        <taxon>Actinomycetes</taxon>
        <taxon>Kitasatosporales</taxon>
        <taxon>Streptomycetaceae</taxon>
        <taxon>Mangrovactinospora</taxon>
    </lineage>
</organism>
<protein>
    <submittedName>
        <fullName evidence="6">Aspartate aminotransferase family protein</fullName>
    </submittedName>
</protein>
<dbReference type="InterPro" id="IPR005814">
    <property type="entry name" value="Aminotrans_3"/>
</dbReference>
<dbReference type="Proteomes" id="UP000243342">
    <property type="component" value="Unassembled WGS sequence"/>
</dbReference>
<evidence type="ECO:0000256" key="5">
    <source>
        <dbReference type="RuleBase" id="RU003560"/>
    </source>
</evidence>
<comment type="similarity">
    <text evidence="1 5">Belongs to the class-III pyridoxal-phosphate-dependent aminotransferase family.</text>
</comment>
<dbReference type="EMBL" id="MLCF01000151">
    <property type="protein sequence ID" value="OIV35454.1"/>
    <property type="molecule type" value="Genomic_DNA"/>
</dbReference>
<dbReference type="InterPro" id="IPR015421">
    <property type="entry name" value="PyrdxlP-dep_Trfase_major"/>
</dbReference>
<evidence type="ECO:0000256" key="4">
    <source>
        <dbReference type="ARBA" id="ARBA00022898"/>
    </source>
</evidence>
<evidence type="ECO:0000313" key="7">
    <source>
        <dbReference type="Proteomes" id="UP000243342"/>
    </source>
</evidence>
<dbReference type="Gene3D" id="3.40.640.10">
    <property type="entry name" value="Type I PLP-dependent aspartate aminotransferase-like (Major domain)"/>
    <property type="match status" value="1"/>
</dbReference>
<evidence type="ECO:0000256" key="3">
    <source>
        <dbReference type="ARBA" id="ARBA00022679"/>
    </source>
</evidence>
<gene>
    <name evidence="6" type="ORF">BIV57_21455</name>
</gene>
<dbReference type="OrthoDB" id="9801834at2"/>
<sequence>MSDNLWMHFADMSAVHAGEPAPSIVRGEGPYIYDSRGRRIIDGLAGLFVVQAGHGREELAETAAKQARELAFFPIWGYTHPAGVELAERLAALAPGDLNKVFFTTGGGEAVETAWKVAKHYFKLAGKPGKHKVVSRSVAYHGTTQGALSITGLPGLKAPYEPLVPSTFRVPNTNIYRADEQGAGHLADDPEAYGRWAADEIERAILAEGADTVAAVFLEPVQNAGGCFPPPPGYFARVREICDRHDVLLVSDEVICAFGRLGSYFGASRYGYRPDIITCAKGMTSGYSPIGAAIISDRIAEPFYAGRDTFLHGYTFGGHPVSAAVALANLDLFERERLNAHVLAHQDVFRAELETLLDLPIVGDVRGDGFFYGIELVKDKATKETFEGEEADRLLRGFLSTALFEAGLYCRADDRGDPVVQLAPPLVADRALLTEMTQILRSVLQEAWKRI</sequence>
<dbReference type="CDD" id="cd00610">
    <property type="entry name" value="OAT_like"/>
    <property type="match status" value="1"/>
</dbReference>
<dbReference type="PANTHER" id="PTHR43094:SF1">
    <property type="entry name" value="AMINOTRANSFERASE CLASS-III"/>
    <property type="match status" value="1"/>
</dbReference>
<proteinExistence type="inferred from homology"/>